<dbReference type="Pfam" id="PF00496">
    <property type="entry name" value="SBP_bac_5"/>
    <property type="match status" value="1"/>
</dbReference>
<evidence type="ECO:0000313" key="4">
    <source>
        <dbReference type="EMBL" id="GAA1799950.1"/>
    </source>
</evidence>
<dbReference type="PIRSF" id="PIRSF002741">
    <property type="entry name" value="MppA"/>
    <property type="match status" value="1"/>
</dbReference>
<dbReference type="PANTHER" id="PTHR30290">
    <property type="entry name" value="PERIPLASMIC BINDING COMPONENT OF ABC TRANSPORTER"/>
    <property type="match status" value="1"/>
</dbReference>
<comment type="caution">
    <text evidence="4">The sequence shown here is derived from an EMBL/GenBank/DDBJ whole genome shotgun (WGS) entry which is preliminary data.</text>
</comment>
<evidence type="ECO:0000313" key="5">
    <source>
        <dbReference type="Proteomes" id="UP001500851"/>
    </source>
</evidence>
<dbReference type="CDD" id="cd08494">
    <property type="entry name" value="PBP2_NikA_DppA_OppA_like_6"/>
    <property type="match status" value="1"/>
</dbReference>
<dbReference type="EMBL" id="BAAAOB010000006">
    <property type="protein sequence ID" value="GAA1799950.1"/>
    <property type="molecule type" value="Genomic_DNA"/>
</dbReference>
<feature type="domain" description="Solute-binding protein family 5" evidence="3">
    <location>
        <begin position="86"/>
        <end position="413"/>
    </location>
</feature>
<proteinExistence type="predicted"/>
<dbReference type="InterPro" id="IPR030678">
    <property type="entry name" value="Peptide/Ni-bd"/>
</dbReference>
<dbReference type="Gene3D" id="3.10.105.10">
    <property type="entry name" value="Dipeptide-binding Protein, Domain 3"/>
    <property type="match status" value="1"/>
</dbReference>
<keyword evidence="5" id="KW-1185">Reference proteome</keyword>
<dbReference type="PROSITE" id="PS51257">
    <property type="entry name" value="PROKAR_LIPOPROTEIN"/>
    <property type="match status" value="1"/>
</dbReference>
<protein>
    <submittedName>
        <fullName evidence="4">ABC transporter substrate-binding protein</fullName>
    </submittedName>
</protein>
<gene>
    <name evidence="4" type="ORF">GCM10009768_31140</name>
</gene>
<keyword evidence="1 2" id="KW-0732">Signal</keyword>
<sequence>MRRKTPLTLAAALVAAGALALTACSAGSGGSTGSGSSTGSGQTAVTVALTGAPVNLDFTKTAGSAIPQALMTNVYEGLVRVDQSGKVVPLLAKEWKISEDRKTYTFTLQDGATFSNGEKFTANDVKFSLDRVKKDWTTTLKAKMDVVQDVEVKNDTEVAVHLSHPSNAWLFDMATPVGAMFSSTGVADLANTPVGTGPFTVASWKQNENIVLKTRDDYWGTAPKVKEVTLKYFADATATTNALRTGDVDAIVNLQAPELVDTFKDDGKFTVTSGTSSGEVSLSFNNRVAPFNDKRVRQAVLYALDRQAIIDTAWNGYGSLVATYATPTDPYYVDLNAKYPHDPAKAKQLLKEAGAENLSITYTVPTRPYAQAVSEIVVSQLKEVGIDVKIQSSEFPAVWLDNVFTKHDFQMTTVLAVEARDLLTVFNNPDYYIGYDNAKIAPIAAKADAADEQGYISGMQEVQKQIVDDAASGVLFLFPNIVITKSELTGMPKNSIVESLDLTGLSWK</sequence>
<dbReference type="Gene3D" id="3.40.190.10">
    <property type="entry name" value="Periplasmic binding protein-like II"/>
    <property type="match status" value="1"/>
</dbReference>
<dbReference type="InterPro" id="IPR000914">
    <property type="entry name" value="SBP_5_dom"/>
</dbReference>
<organism evidence="4 5">
    <name type="scientific">Leucobacter iarius</name>
    <dbReference type="NCBI Taxonomy" id="333963"/>
    <lineage>
        <taxon>Bacteria</taxon>
        <taxon>Bacillati</taxon>
        <taxon>Actinomycetota</taxon>
        <taxon>Actinomycetes</taxon>
        <taxon>Micrococcales</taxon>
        <taxon>Microbacteriaceae</taxon>
        <taxon>Leucobacter</taxon>
    </lineage>
</organism>
<feature type="signal peptide" evidence="2">
    <location>
        <begin position="1"/>
        <end position="20"/>
    </location>
</feature>
<accession>A0ABN2LWD5</accession>
<dbReference type="Proteomes" id="UP001500851">
    <property type="component" value="Unassembled WGS sequence"/>
</dbReference>
<dbReference type="SUPFAM" id="SSF53850">
    <property type="entry name" value="Periplasmic binding protein-like II"/>
    <property type="match status" value="1"/>
</dbReference>
<dbReference type="InterPro" id="IPR039424">
    <property type="entry name" value="SBP_5"/>
</dbReference>
<reference evidence="4 5" key="1">
    <citation type="journal article" date="2019" name="Int. J. Syst. Evol. Microbiol.">
        <title>The Global Catalogue of Microorganisms (GCM) 10K type strain sequencing project: providing services to taxonomists for standard genome sequencing and annotation.</title>
        <authorList>
            <consortium name="The Broad Institute Genomics Platform"/>
            <consortium name="The Broad Institute Genome Sequencing Center for Infectious Disease"/>
            <person name="Wu L."/>
            <person name="Ma J."/>
        </authorList>
    </citation>
    <scope>NUCLEOTIDE SEQUENCE [LARGE SCALE GENOMIC DNA]</scope>
    <source>
        <strain evidence="4 5">JCM 14736</strain>
    </source>
</reference>
<evidence type="ECO:0000256" key="1">
    <source>
        <dbReference type="ARBA" id="ARBA00022729"/>
    </source>
</evidence>
<name>A0ABN2LWD5_9MICO</name>
<evidence type="ECO:0000259" key="3">
    <source>
        <dbReference type="Pfam" id="PF00496"/>
    </source>
</evidence>
<dbReference type="PANTHER" id="PTHR30290:SF38">
    <property type="entry name" value="D,D-DIPEPTIDE-BINDING PERIPLASMIC PROTEIN DDPA-RELATED"/>
    <property type="match status" value="1"/>
</dbReference>
<evidence type="ECO:0000256" key="2">
    <source>
        <dbReference type="SAM" id="SignalP"/>
    </source>
</evidence>
<feature type="chain" id="PRO_5046025019" evidence="2">
    <location>
        <begin position="21"/>
        <end position="508"/>
    </location>
</feature>